<evidence type="ECO:0000256" key="4">
    <source>
        <dbReference type="ARBA" id="ARBA00023136"/>
    </source>
</evidence>
<dbReference type="EMBL" id="MVHS01000014">
    <property type="protein sequence ID" value="ORA71368.1"/>
    <property type="molecule type" value="Genomic_DNA"/>
</dbReference>
<keyword evidence="2" id="KW-0812">Transmembrane</keyword>
<keyword evidence="4" id="KW-0472">Membrane</keyword>
<evidence type="ECO:0000256" key="6">
    <source>
        <dbReference type="SAM" id="SignalP"/>
    </source>
</evidence>
<dbReference type="STRING" id="444597.BST26_08490"/>
<keyword evidence="3" id="KW-1133">Transmembrane helix</keyword>
<keyword evidence="6" id="KW-0732">Signal</keyword>
<dbReference type="InterPro" id="IPR007343">
    <property type="entry name" value="Uncharacterised_pept_Zn_put"/>
</dbReference>
<evidence type="ECO:0000313" key="7">
    <source>
        <dbReference type="EMBL" id="ORA71368.1"/>
    </source>
</evidence>
<feature type="signal peptide" evidence="6">
    <location>
        <begin position="1"/>
        <end position="21"/>
    </location>
</feature>
<dbReference type="Proteomes" id="UP000192801">
    <property type="component" value="Unassembled WGS sequence"/>
</dbReference>
<dbReference type="PROSITE" id="PS51257">
    <property type="entry name" value="PROKAR_LIPOPROTEIN"/>
    <property type="match status" value="1"/>
</dbReference>
<dbReference type="Pfam" id="PF04228">
    <property type="entry name" value="Zn_peptidase"/>
    <property type="match status" value="1"/>
</dbReference>
<evidence type="ECO:0000313" key="8">
    <source>
        <dbReference type="Proteomes" id="UP000192801"/>
    </source>
</evidence>
<accession>A0A1X0DG79</accession>
<evidence type="ECO:0000256" key="3">
    <source>
        <dbReference type="ARBA" id="ARBA00022989"/>
    </source>
</evidence>
<reference evidence="7 8" key="1">
    <citation type="submission" date="2016-12" db="EMBL/GenBank/DDBJ databases">
        <title>The new phylogeny of genus Mycobacterium.</title>
        <authorList>
            <person name="Tortoli E."/>
            <person name="Trovato A."/>
            <person name="Cirillo D.M."/>
        </authorList>
    </citation>
    <scope>NUCLEOTIDE SEQUENCE [LARGE SCALE GENOMIC DNA]</scope>
    <source>
        <strain evidence="7 8">DSM 45130</strain>
    </source>
</reference>
<dbReference type="SUPFAM" id="SSF55486">
    <property type="entry name" value="Metalloproteases ('zincins'), catalytic domain"/>
    <property type="match status" value="1"/>
</dbReference>
<dbReference type="PANTHER" id="PTHR30168:SF0">
    <property type="entry name" value="INNER MEMBRANE PROTEIN"/>
    <property type="match status" value="1"/>
</dbReference>
<proteinExistence type="predicted"/>
<evidence type="ECO:0000256" key="1">
    <source>
        <dbReference type="ARBA" id="ARBA00004167"/>
    </source>
</evidence>
<dbReference type="GO" id="GO:0016020">
    <property type="term" value="C:membrane"/>
    <property type="evidence" value="ECO:0007669"/>
    <property type="project" value="UniProtKB-SubCell"/>
</dbReference>
<dbReference type="AlphaFoldDB" id="A0A1X0DG79"/>
<feature type="region of interest" description="Disordered" evidence="5">
    <location>
        <begin position="45"/>
        <end position="65"/>
    </location>
</feature>
<gene>
    <name evidence="7" type="ORF">BST26_08490</name>
</gene>
<keyword evidence="8" id="KW-1185">Reference proteome</keyword>
<sequence length="482" mass="50492">MASVKTLVRLAALGATLLLLAGCGGTVDGKATSSLWDPNRVAGLPVTDGPTGIRTDAPEPTGTVEDTDGGQIDKLALLSINDIEDYWSQHYSPGLNGTFKPVDTLRSYDPHDRDTEICGESTYGSINAMYCNDDRSISWDRAMLLPTAAKFFGDLAVTGILAHEYGHAIQKMAGLVSRKTSVLVLEQQADCFAGDYMRWVAEGESKRFELSTGDGLNHMLAGLLTMRDPVLTPLDNPDNGHGTALDRISAFQLGFTSGAALCAEIDADEVEHRRGDLPQSLLVDPTAGLLSRDVGVTESVLTSLMEILNVVYSPANPPTLSTGGGSCPDAEATPPASYCPSNNTIYVDLDALAKLGQPATETKNYVLLQGDNTAISVLTSRYALAVQNGKGLSLRGATTALRTACLTGAAQRAMASEISTPSGQPLILTAGDVDEAVAGLLSNGLAASDVDGGTVAAGFTRIQAYRAGLVGTDMDACNTRFP</sequence>
<name>A0A1X0DG79_9MYCO</name>
<evidence type="ECO:0000256" key="5">
    <source>
        <dbReference type="SAM" id="MobiDB-lite"/>
    </source>
</evidence>
<comment type="caution">
    <text evidence="7">The sequence shown here is derived from an EMBL/GenBank/DDBJ whole genome shotgun (WGS) entry which is preliminary data.</text>
</comment>
<feature type="chain" id="PRO_5039297034" evidence="6">
    <location>
        <begin position="22"/>
        <end position="482"/>
    </location>
</feature>
<protein>
    <submittedName>
        <fullName evidence="7">Peptidase</fullName>
    </submittedName>
</protein>
<comment type="subcellular location">
    <subcellularLocation>
        <location evidence="1">Membrane</location>
        <topology evidence="1">Single-pass membrane protein</topology>
    </subcellularLocation>
</comment>
<dbReference type="PANTHER" id="PTHR30168">
    <property type="entry name" value="PUTATIVE MEMBRANE PROTEIN YPFJ"/>
    <property type="match status" value="1"/>
</dbReference>
<evidence type="ECO:0000256" key="2">
    <source>
        <dbReference type="ARBA" id="ARBA00022692"/>
    </source>
</evidence>
<organism evidence="7 8">
    <name type="scientific">Mycolicibacterium insubricum</name>
    <dbReference type="NCBI Taxonomy" id="444597"/>
    <lineage>
        <taxon>Bacteria</taxon>
        <taxon>Bacillati</taxon>
        <taxon>Actinomycetota</taxon>
        <taxon>Actinomycetes</taxon>
        <taxon>Mycobacteriales</taxon>
        <taxon>Mycobacteriaceae</taxon>
        <taxon>Mycolicibacterium</taxon>
    </lineage>
</organism>